<keyword evidence="1" id="KW-0812">Transmembrane</keyword>
<name>A0ABU6NUG3_9BACI</name>
<comment type="caution">
    <text evidence="3">The sequence shown here is derived from an EMBL/GenBank/DDBJ whole genome shotgun (WGS) entry which is preliminary data.</text>
</comment>
<organism evidence="3 4">
    <name type="scientific">Metabacillus fastidiosus</name>
    <dbReference type="NCBI Taxonomy" id="1458"/>
    <lineage>
        <taxon>Bacteria</taxon>
        <taxon>Bacillati</taxon>
        <taxon>Bacillota</taxon>
        <taxon>Bacilli</taxon>
        <taxon>Bacillales</taxon>
        <taxon>Bacillaceae</taxon>
        <taxon>Metabacillus</taxon>
    </lineage>
</organism>
<proteinExistence type="predicted"/>
<feature type="transmembrane region" description="Helical" evidence="1">
    <location>
        <begin position="6"/>
        <end position="23"/>
    </location>
</feature>
<dbReference type="Proteomes" id="UP001342826">
    <property type="component" value="Unassembled WGS sequence"/>
</dbReference>
<dbReference type="Gene3D" id="3.60.21.10">
    <property type="match status" value="1"/>
</dbReference>
<dbReference type="InterPro" id="IPR051158">
    <property type="entry name" value="Metallophosphoesterase_sf"/>
</dbReference>
<dbReference type="Pfam" id="PF00149">
    <property type="entry name" value="Metallophos"/>
    <property type="match status" value="1"/>
</dbReference>
<dbReference type="PANTHER" id="PTHR31302">
    <property type="entry name" value="TRANSMEMBRANE PROTEIN WITH METALLOPHOSPHOESTERASE DOMAIN-RELATED"/>
    <property type="match status" value="1"/>
</dbReference>
<evidence type="ECO:0000313" key="3">
    <source>
        <dbReference type="EMBL" id="MED4400739.1"/>
    </source>
</evidence>
<gene>
    <name evidence="3" type="ORF">P9271_05265</name>
</gene>
<keyword evidence="4" id="KW-1185">Reference proteome</keyword>
<accession>A0ABU6NUG3</accession>
<evidence type="ECO:0000313" key="4">
    <source>
        <dbReference type="Proteomes" id="UP001342826"/>
    </source>
</evidence>
<feature type="domain" description="Calcineurin-like phosphoesterase" evidence="2">
    <location>
        <begin position="49"/>
        <end position="205"/>
    </location>
</feature>
<evidence type="ECO:0000259" key="2">
    <source>
        <dbReference type="Pfam" id="PF00149"/>
    </source>
</evidence>
<dbReference type="InterPro" id="IPR029052">
    <property type="entry name" value="Metallo-depent_PP-like"/>
</dbReference>
<keyword evidence="1" id="KW-1133">Transmembrane helix</keyword>
<keyword evidence="1" id="KW-0472">Membrane</keyword>
<protein>
    <submittedName>
        <fullName evidence="3">Metallophosphoesterase</fullName>
    </submittedName>
</protein>
<dbReference type="EMBL" id="JARTFS010000005">
    <property type="protein sequence ID" value="MED4400739.1"/>
    <property type="molecule type" value="Genomic_DNA"/>
</dbReference>
<dbReference type="SUPFAM" id="SSF56300">
    <property type="entry name" value="Metallo-dependent phosphatases"/>
    <property type="match status" value="1"/>
</dbReference>
<reference evidence="3 4" key="1">
    <citation type="submission" date="2023-03" db="EMBL/GenBank/DDBJ databases">
        <title>Bacillus Genome Sequencing.</title>
        <authorList>
            <person name="Dunlap C."/>
        </authorList>
    </citation>
    <scope>NUCLEOTIDE SEQUENCE [LARGE SCALE GENOMIC DNA]</scope>
    <source>
        <strain evidence="3 4">NRS-1717</strain>
    </source>
</reference>
<sequence length="259" mass="29349">MVIVLWIFISLFIIGVLICLYMFKKAMENNLVNHRLTFSNFPESFGEVNIFFISDIHRRKVSKRLLNQINKQVDFVIIGGDLTEKRVPFSRVEQNIKELVKIGPAYFVWGNNDYEVDYHSLDALLLEHGVSILDNTARSFESPSGEKLILLGVDDPTLGRDRLELALFDSEEDGFKILVSHNPVIHKKVKDTDNISFILSGHTHGGQIRFLNFGLYEKGALHQFDQYSLLVSNGYGTSGVPLRLGAPAETHLITISKEQ</sequence>
<dbReference type="PANTHER" id="PTHR31302:SF32">
    <property type="entry name" value="PHOSPHOESTERASE"/>
    <property type="match status" value="1"/>
</dbReference>
<dbReference type="InterPro" id="IPR004843">
    <property type="entry name" value="Calcineurin-like_PHP"/>
</dbReference>
<evidence type="ECO:0000256" key="1">
    <source>
        <dbReference type="SAM" id="Phobius"/>
    </source>
</evidence>